<name>A0ABV5WHN7_9BACI</name>
<evidence type="ECO:0000313" key="1">
    <source>
        <dbReference type="EMBL" id="MFB9760089.1"/>
    </source>
</evidence>
<keyword evidence="2" id="KW-1185">Reference proteome</keyword>
<sequence>MSKAPVDLQMLQFESSSIPETWKVIQSLQKEQAIQFIVDALQDEHDAIKMLAVRMMEQLGEGFSDAIPVITPLLLHTKEQTRMASALALVRIGGKSVPYLMKELASENKSGRFWAAWSISLINPSCLTYDALELLESVGAHSNSTIEIMAAQEALGKITALVINL</sequence>
<organism evidence="1 2">
    <name type="scientific">Ectobacillus funiculus</name>
    <dbReference type="NCBI Taxonomy" id="137993"/>
    <lineage>
        <taxon>Bacteria</taxon>
        <taxon>Bacillati</taxon>
        <taxon>Bacillota</taxon>
        <taxon>Bacilli</taxon>
        <taxon>Bacillales</taxon>
        <taxon>Bacillaceae</taxon>
        <taxon>Ectobacillus</taxon>
    </lineage>
</organism>
<gene>
    <name evidence="1" type="ORF">ACFFMS_17115</name>
</gene>
<dbReference type="Proteomes" id="UP001589609">
    <property type="component" value="Unassembled WGS sequence"/>
</dbReference>
<dbReference type="SUPFAM" id="SSF48371">
    <property type="entry name" value="ARM repeat"/>
    <property type="match status" value="1"/>
</dbReference>
<dbReference type="Gene3D" id="1.25.10.10">
    <property type="entry name" value="Leucine-rich Repeat Variant"/>
    <property type="match status" value="1"/>
</dbReference>
<dbReference type="Pfam" id="PF13646">
    <property type="entry name" value="HEAT_2"/>
    <property type="match status" value="1"/>
</dbReference>
<comment type="caution">
    <text evidence="1">The sequence shown here is derived from an EMBL/GenBank/DDBJ whole genome shotgun (WGS) entry which is preliminary data.</text>
</comment>
<protein>
    <submittedName>
        <fullName evidence="1">HEAT repeat domain-containing protein</fullName>
    </submittedName>
</protein>
<dbReference type="InterPro" id="IPR016024">
    <property type="entry name" value="ARM-type_fold"/>
</dbReference>
<dbReference type="EMBL" id="JBHMAF010000108">
    <property type="protein sequence ID" value="MFB9760089.1"/>
    <property type="molecule type" value="Genomic_DNA"/>
</dbReference>
<evidence type="ECO:0000313" key="2">
    <source>
        <dbReference type="Proteomes" id="UP001589609"/>
    </source>
</evidence>
<reference evidence="1 2" key="1">
    <citation type="submission" date="2024-09" db="EMBL/GenBank/DDBJ databases">
        <authorList>
            <person name="Sun Q."/>
            <person name="Mori K."/>
        </authorList>
    </citation>
    <scope>NUCLEOTIDE SEQUENCE [LARGE SCALE GENOMIC DNA]</scope>
    <source>
        <strain evidence="1 2">JCM 11201</strain>
    </source>
</reference>
<proteinExistence type="predicted"/>
<dbReference type="RefSeq" id="WP_379950420.1">
    <property type="nucleotide sequence ID" value="NZ_JBHMAF010000108.1"/>
</dbReference>
<dbReference type="InterPro" id="IPR011989">
    <property type="entry name" value="ARM-like"/>
</dbReference>
<accession>A0ABV5WHN7</accession>